<keyword evidence="3" id="KW-0808">Transferase</keyword>
<dbReference type="GO" id="GO:0006493">
    <property type="term" value="P:protein O-linked glycosylation"/>
    <property type="evidence" value="ECO:0007669"/>
    <property type="project" value="TreeGrafter"/>
</dbReference>
<sequence>MKKEQKPDLVSIIIPVKNEGKHIQNTLHSLFETKTGYPLEVIVVDDHSTDGCCKFLEKTKDDRIRLIFADNVGVAMARNIGAEQAKGTYIIFCDAHLFFVDYWIDRLLEPIEKGVVDVTNPGIANAANPRAVGYGYTWNGKLEAKWNGPKRKMFESALLAAGCMAMAKRTFDDIGGFDRGFRIWGRSDDEISLKLWLFGYRCAVIPNVRVQHVFRTGKSVPFKFTWDDVNYNMMRMAYSHFNEKRIEKCKKLIKHSNPEQIIRELFKSDVLEQRKRYFAKRTYDDDWYMEKFNIPF</sequence>
<dbReference type="KEGG" id="faf:OE104_08050"/>
<dbReference type="PANTHER" id="PTHR11675:SF126">
    <property type="entry name" value="RICIN B LECTIN DOMAIN-CONTAINING PROTEIN"/>
    <property type="match status" value="1"/>
</dbReference>
<evidence type="ECO:0000256" key="1">
    <source>
        <dbReference type="ARBA" id="ARBA00023157"/>
    </source>
</evidence>
<evidence type="ECO:0000259" key="2">
    <source>
        <dbReference type="Pfam" id="PF00535"/>
    </source>
</evidence>
<dbReference type="AlphaFoldDB" id="A0A9E8RV71"/>
<gene>
    <name evidence="3" type="ORF">OE104_08050</name>
</gene>
<reference evidence="3" key="1">
    <citation type="submission" date="2022-09" db="EMBL/GenBank/DDBJ databases">
        <title>Complete Genomes of Fervidibacillus albus and Fervidibacillus halotolerans isolated from tidal flat sediments.</title>
        <authorList>
            <person name="Kwon K.K."/>
            <person name="Yang S.-H."/>
            <person name="Park M.J."/>
            <person name="Oh H.-M."/>
        </authorList>
    </citation>
    <scope>NUCLEOTIDE SEQUENCE</scope>
    <source>
        <strain evidence="3">MEBiC13591</strain>
    </source>
</reference>
<dbReference type="EMBL" id="CP106878">
    <property type="protein sequence ID" value="WAA08598.1"/>
    <property type="molecule type" value="Genomic_DNA"/>
</dbReference>
<dbReference type="Gene3D" id="3.90.550.10">
    <property type="entry name" value="Spore Coat Polysaccharide Biosynthesis Protein SpsA, Chain A"/>
    <property type="match status" value="1"/>
</dbReference>
<name>A0A9E8RV71_9BACI</name>
<dbReference type="InterPro" id="IPR029044">
    <property type="entry name" value="Nucleotide-diphossugar_trans"/>
</dbReference>
<protein>
    <submittedName>
        <fullName evidence="3">Glycosyltransferase</fullName>
        <ecNumber evidence="3">2.4.-.-</ecNumber>
    </submittedName>
</protein>
<dbReference type="InterPro" id="IPR001173">
    <property type="entry name" value="Glyco_trans_2-like"/>
</dbReference>
<dbReference type="EC" id="2.4.-.-" evidence="3"/>
<dbReference type="Proteomes" id="UP001164718">
    <property type="component" value="Chromosome"/>
</dbReference>
<dbReference type="RefSeq" id="WP_275416376.1">
    <property type="nucleotide sequence ID" value="NZ_CP106878.1"/>
</dbReference>
<keyword evidence="1" id="KW-1015">Disulfide bond</keyword>
<dbReference type="SUPFAM" id="SSF53448">
    <property type="entry name" value="Nucleotide-diphospho-sugar transferases"/>
    <property type="match status" value="1"/>
</dbReference>
<dbReference type="PANTHER" id="PTHR11675">
    <property type="entry name" value="N-ACETYLGALACTOSAMINYLTRANSFERASE"/>
    <property type="match status" value="1"/>
</dbReference>
<keyword evidence="3" id="KW-0328">Glycosyltransferase</keyword>
<organism evidence="3 4">
    <name type="scientific">Fervidibacillus albus</name>
    <dbReference type="NCBI Taxonomy" id="2980026"/>
    <lineage>
        <taxon>Bacteria</taxon>
        <taxon>Bacillati</taxon>
        <taxon>Bacillota</taxon>
        <taxon>Bacilli</taxon>
        <taxon>Bacillales</taxon>
        <taxon>Bacillaceae</taxon>
        <taxon>Fervidibacillus</taxon>
    </lineage>
</organism>
<feature type="domain" description="Glycosyltransferase 2-like" evidence="2">
    <location>
        <begin position="11"/>
        <end position="169"/>
    </location>
</feature>
<keyword evidence="4" id="KW-1185">Reference proteome</keyword>
<dbReference type="Pfam" id="PF00535">
    <property type="entry name" value="Glycos_transf_2"/>
    <property type="match status" value="1"/>
</dbReference>
<accession>A0A9E8RV71</accession>
<dbReference type="GO" id="GO:0004653">
    <property type="term" value="F:polypeptide N-acetylgalactosaminyltransferase activity"/>
    <property type="evidence" value="ECO:0007669"/>
    <property type="project" value="TreeGrafter"/>
</dbReference>
<evidence type="ECO:0000313" key="4">
    <source>
        <dbReference type="Proteomes" id="UP001164718"/>
    </source>
</evidence>
<evidence type="ECO:0000313" key="3">
    <source>
        <dbReference type="EMBL" id="WAA08598.1"/>
    </source>
</evidence>
<proteinExistence type="predicted"/>